<gene>
    <name evidence="17" type="ORF">SAMN05421842_1221</name>
</gene>
<evidence type="ECO:0000256" key="12">
    <source>
        <dbReference type="ARBA" id="ARBA00023012"/>
    </source>
</evidence>
<evidence type="ECO:0000256" key="8">
    <source>
        <dbReference type="ARBA" id="ARBA00022741"/>
    </source>
</evidence>
<dbReference type="GO" id="GO:0000155">
    <property type="term" value="F:phosphorelay sensor kinase activity"/>
    <property type="evidence" value="ECO:0007669"/>
    <property type="project" value="InterPro"/>
</dbReference>
<evidence type="ECO:0000256" key="7">
    <source>
        <dbReference type="ARBA" id="ARBA00022692"/>
    </source>
</evidence>
<reference evidence="17 18" key="1">
    <citation type="submission" date="2016-10" db="EMBL/GenBank/DDBJ databases">
        <authorList>
            <person name="de Groot N.N."/>
        </authorList>
    </citation>
    <scope>NUCLEOTIDE SEQUENCE [LARGE SCALE GENOMIC DNA]</scope>
    <source>
        <strain evidence="17 18">DSM 12992</strain>
    </source>
</reference>
<dbReference type="CDD" id="cd00075">
    <property type="entry name" value="HATPase"/>
    <property type="match status" value="1"/>
</dbReference>
<keyword evidence="6" id="KW-0808">Transferase</keyword>
<evidence type="ECO:0000256" key="13">
    <source>
        <dbReference type="ARBA" id="ARBA00023136"/>
    </source>
</evidence>
<comment type="subcellular location">
    <subcellularLocation>
        <location evidence="2">Cell membrane</location>
        <topology evidence="2">Multi-pass membrane protein</topology>
    </subcellularLocation>
</comment>
<evidence type="ECO:0000256" key="3">
    <source>
        <dbReference type="ARBA" id="ARBA00012438"/>
    </source>
</evidence>
<dbReference type="InterPro" id="IPR036890">
    <property type="entry name" value="HATPase_C_sf"/>
</dbReference>
<feature type="domain" description="HAMP" evidence="16">
    <location>
        <begin position="221"/>
        <end position="274"/>
    </location>
</feature>
<dbReference type="PRINTS" id="PR00344">
    <property type="entry name" value="BCTRLSENSOR"/>
</dbReference>
<keyword evidence="8" id="KW-0547">Nucleotide-binding</keyword>
<dbReference type="InterPro" id="IPR003661">
    <property type="entry name" value="HisK_dim/P_dom"/>
</dbReference>
<dbReference type="Gene3D" id="6.10.340.10">
    <property type="match status" value="1"/>
</dbReference>
<keyword evidence="13 14" id="KW-0472">Membrane</keyword>
<dbReference type="SUPFAM" id="SSF158472">
    <property type="entry name" value="HAMP domain-like"/>
    <property type="match status" value="1"/>
</dbReference>
<keyword evidence="7 14" id="KW-0812">Transmembrane</keyword>
<keyword evidence="11 14" id="KW-1133">Transmembrane helix</keyword>
<dbReference type="Pfam" id="PF02518">
    <property type="entry name" value="HATPase_c"/>
    <property type="match status" value="1"/>
</dbReference>
<evidence type="ECO:0000256" key="2">
    <source>
        <dbReference type="ARBA" id="ARBA00004651"/>
    </source>
</evidence>
<organism evidence="17 18">
    <name type="scientific">Clostridium uliginosum</name>
    <dbReference type="NCBI Taxonomy" id="119641"/>
    <lineage>
        <taxon>Bacteria</taxon>
        <taxon>Bacillati</taxon>
        <taxon>Bacillota</taxon>
        <taxon>Clostridia</taxon>
        <taxon>Eubacteriales</taxon>
        <taxon>Clostridiaceae</taxon>
        <taxon>Clostridium</taxon>
    </lineage>
</organism>
<evidence type="ECO:0000313" key="18">
    <source>
        <dbReference type="Proteomes" id="UP000199263"/>
    </source>
</evidence>
<dbReference type="InterPro" id="IPR050398">
    <property type="entry name" value="HssS/ArlS-like"/>
</dbReference>
<dbReference type="SMART" id="SM00304">
    <property type="entry name" value="HAMP"/>
    <property type="match status" value="1"/>
</dbReference>
<dbReference type="Gene3D" id="3.30.565.10">
    <property type="entry name" value="Histidine kinase-like ATPase, C-terminal domain"/>
    <property type="match status" value="1"/>
</dbReference>
<dbReference type="STRING" id="119641.SAMN05421842_1221"/>
<evidence type="ECO:0000259" key="15">
    <source>
        <dbReference type="PROSITE" id="PS50109"/>
    </source>
</evidence>
<feature type="domain" description="Histidine kinase" evidence="15">
    <location>
        <begin position="289"/>
        <end position="508"/>
    </location>
</feature>
<dbReference type="EC" id="2.7.13.3" evidence="3"/>
<keyword evidence="9 17" id="KW-0418">Kinase</keyword>
<dbReference type="PROSITE" id="PS50885">
    <property type="entry name" value="HAMP"/>
    <property type="match status" value="1"/>
</dbReference>
<dbReference type="SMART" id="SM00388">
    <property type="entry name" value="HisKA"/>
    <property type="match status" value="1"/>
</dbReference>
<dbReference type="EMBL" id="FOMG01000022">
    <property type="protein sequence ID" value="SFD14953.1"/>
    <property type="molecule type" value="Genomic_DNA"/>
</dbReference>
<evidence type="ECO:0000259" key="16">
    <source>
        <dbReference type="PROSITE" id="PS50885"/>
    </source>
</evidence>
<evidence type="ECO:0000256" key="6">
    <source>
        <dbReference type="ARBA" id="ARBA00022679"/>
    </source>
</evidence>
<dbReference type="InterPro" id="IPR003594">
    <property type="entry name" value="HATPase_dom"/>
</dbReference>
<evidence type="ECO:0000256" key="14">
    <source>
        <dbReference type="SAM" id="Phobius"/>
    </source>
</evidence>
<dbReference type="GO" id="GO:0005524">
    <property type="term" value="F:ATP binding"/>
    <property type="evidence" value="ECO:0007669"/>
    <property type="project" value="UniProtKB-KW"/>
</dbReference>
<dbReference type="InterPro" id="IPR004358">
    <property type="entry name" value="Sig_transdc_His_kin-like_C"/>
</dbReference>
<dbReference type="PANTHER" id="PTHR45528:SF1">
    <property type="entry name" value="SENSOR HISTIDINE KINASE CPXA"/>
    <property type="match status" value="1"/>
</dbReference>
<dbReference type="SUPFAM" id="SSF47384">
    <property type="entry name" value="Homodimeric domain of signal transducing histidine kinase"/>
    <property type="match status" value="1"/>
</dbReference>
<dbReference type="Pfam" id="PF00512">
    <property type="entry name" value="HisKA"/>
    <property type="match status" value="1"/>
</dbReference>
<evidence type="ECO:0000256" key="10">
    <source>
        <dbReference type="ARBA" id="ARBA00022840"/>
    </source>
</evidence>
<dbReference type="Gene3D" id="1.10.287.130">
    <property type="match status" value="1"/>
</dbReference>
<dbReference type="InterPro" id="IPR003660">
    <property type="entry name" value="HAMP_dom"/>
</dbReference>
<keyword evidence="10" id="KW-0067">ATP-binding</keyword>
<dbReference type="AlphaFoldDB" id="A0A1I1Q6V3"/>
<sequence length="508" mass="58509">MLRRKLKIKSLKWQLLFRFLMILIILLGAMGIFQYISMKEYLYRTKVQVLQQRFHNLDFGVLSKENIKDITESDSKEILKKLKDKNMSTALIDKNGDLLLEIRNVDAPEDDNDRDEDFKELFEKKIKAIPVPVLSKEHYMNLCNEKGNLETIYEIVEDENCNFQLVAWIKVGDLDLPSGLIQLSTPIEDIQAILNQQVYVHTTLSMVILIIGTLLGTTIFKRTLKPLYNITNTVEGINITDLDKRLPEENGQLETDRLAKSFNIMLKRIESSFQKEQYIKEKMRRFVSDASHELRTPLTSIHGFVEVLLRGAAKNQDQLNLALNSILMESERLAKLVNDLLVLTKLDQQLIVEMNTENINNVIEEIFPQLQILCKNRKLKLELKNNIMVYINRNQIKQVIFNLTQNAVLHTDKNNGIITISTSIESLKDETFAVLKIIDNGTGIPKEHLSKIYDRFFRSDSHRSREHGGYGLGLSIVKSIIDSNNGEIHVESELKVGTTFSVYFKLAK</sequence>
<keyword evidence="5" id="KW-0597">Phosphoprotein</keyword>
<evidence type="ECO:0000256" key="1">
    <source>
        <dbReference type="ARBA" id="ARBA00000085"/>
    </source>
</evidence>
<dbReference type="CDD" id="cd00082">
    <property type="entry name" value="HisKA"/>
    <property type="match status" value="1"/>
</dbReference>
<accession>A0A1I1Q6V3</accession>
<dbReference type="FunFam" id="3.30.565.10:FF:000006">
    <property type="entry name" value="Sensor histidine kinase WalK"/>
    <property type="match status" value="1"/>
</dbReference>
<dbReference type="PROSITE" id="PS50109">
    <property type="entry name" value="HIS_KIN"/>
    <property type="match status" value="1"/>
</dbReference>
<keyword evidence="18" id="KW-1185">Reference proteome</keyword>
<feature type="transmembrane region" description="Helical" evidence="14">
    <location>
        <begin position="198"/>
        <end position="220"/>
    </location>
</feature>
<name>A0A1I1Q6V3_9CLOT</name>
<dbReference type="FunFam" id="1.10.287.130:FF:000001">
    <property type="entry name" value="Two-component sensor histidine kinase"/>
    <property type="match status" value="1"/>
</dbReference>
<evidence type="ECO:0000313" key="17">
    <source>
        <dbReference type="EMBL" id="SFD14953.1"/>
    </source>
</evidence>
<dbReference type="InterPro" id="IPR005467">
    <property type="entry name" value="His_kinase_dom"/>
</dbReference>
<evidence type="ECO:0000256" key="4">
    <source>
        <dbReference type="ARBA" id="ARBA00022475"/>
    </source>
</evidence>
<dbReference type="GO" id="GO:0005886">
    <property type="term" value="C:plasma membrane"/>
    <property type="evidence" value="ECO:0007669"/>
    <property type="project" value="UniProtKB-SubCell"/>
</dbReference>
<proteinExistence type="predicted"/>
<dbReference type="Proteomes" id="UP000199263">
    <property type="component" value="Unassembled WGS sequence"/>
</dbReference>
<dbReference type="PANTHER" id="PTHR45528">
    <property type="entry name" value="SENSOR HISTIDINE KINASE CPXA"/>
    <property type="match status" value="1"/>
</dbReference>
<keyword evidence="12" id="KW-0902">Two-component regulatory system</keyword>
<keyword evidence="4" id="KW-1003">Cell membrane</keyword>
<dbReference type="SMART" id="SM00387">
    <property type="entry name" value="HATPase_c"/>
    <property type="match status" value="1"/>
</dbReference>
<feature type="transmembrane region" description="Helical" evidence="14">
    <location>
        <begin position="15"/>
        <end position="36"/>
    </location>
</feature>
<dbReference type="SUPFAM" id="SSF55874">
    <property type="entry name" value="ATPase domain of HSP90 chaperone/DNA topoisomerase II/histidine kinase"/>
    <property type="match status" value="1"/>
</dbReference>
<evidence type="ECO:0000256" key="11">
    <source>
        <dbReference type="ARBA" id="ARBA00022989"/>
    </source>
</evidence>
<comment type="catalytic activity">
    <reaction evidence="1">
        <text>ATP + protein L-histidine = ADP + protein N-phospho-L-histidine.</text>
        <dbReference type="EC" id="2.7.13.3"/>
    </reaction>
</comment>
<evidence type="ECO:0000256" key="5">
    <source>
        <dbReference type="ARBA" id="ARBA00022553"/>
    </source>
</evidence>
<protein>
    <recommendedName>
        <fullName evidence="3">histidine kinase</fullName>
        <ecNumber evidence="3">2.7.13.3</ecNumber>
    </recommendedName>
</protein>
<dbReference type="InterPro" id="IPR036097">
    <property type="entry name" value="HisK_dim/P_sf"/>
</dbReference>
<evidence type="ECO:0000256" key="9">
    <source>
        <dbReference type="ARBA" id="ARBA00022777"/>
    </source>
</evidence>